<evidence type="ECO:0000313" key="1">
    <source>
        <dbReference type="EMBL" id="ORX84883.1"/>
    </source>
</evidence>
<accession>A0A1Y1XGM7</accession>
<evidence type="ECO:0000313" key="2">
    <source>
        <dbReference type="Proteomes" id="UP000193944"/>
    </source>
</evidence>
<reference evidence="1 2" key="1">
    <citation type="submission" date="2016-08" db="EMBL/GenBank/DDBJ databases">
        <title>A Parts List for Fungal Cellulosomes Revealed by Comparative Genomics.</title>
        <authorList>
            <consortium name="DOE Joint Genome Institute"/>
            <person name="Haitjema C.H."/>
            <person name="Gilmore S.P."/>
            <person name="Henske J.K."/>
            <person name="Solomon K.V."/>
            <person name="De Groot R."/>
            <person name="Kuo A."/>
            <person name="Mondo S.J."/>
            <person name="Salamov A.A."/>
            <person name="Labutti K."/>
            <person name="Zhao Z."/>
            <person name="Chiniquy J."/>
            <person name="Barry K."/>
            <person name="Brewer H.M."/>
            <person name="Purvine S.O."/>
            <person name="Wright A.T."/>
            <person name="Boxma B."/>
            <person name="Van Alen T."/>
            <person name="Hackstein J.H."/>
            <person name="Baker S.E."/>
            <person name="Grigoriev I.V."/>
            <person name="O'Malley M.A."/>
        </authorList>
    </citation>
    <scope>NUCLEOTIDE SEQUENCE [LARGE SCALE GENOMIC DNA]</scope>
    <source>
        <strain evidence="1 2">S4</strain>
    </source>
</reference>
<dbReference type="Gene3D" id="3.80.10.10">
    <property type="entry name" value="Ribonuclease Inhibitor"/>
    <property type="match status" value="1"/>
</dbReference>
<sequence length="153" mass="17662">MLKFRSASNNKFDNCFLENIVNIKTLEYLSLANTNVNNIPNSIFLLSNLSNFDISYNPQLSLKIIKFKNSENVNIDNCNFINTNILCYQSGTCKNNFKLNTKTNYKECSNTDIEEINTDIINIKKKYNYDVDVDDNDDADGNIESSYLYKIFV</sequence>
<dbReference type="AlphaFoldDB" id="A0A1Y1XGM7"/>
<reference evidence="1 2" key="2">
    <citation type="submission" date="2016-08" db="EMBL/GenBank/DDBJ databases">
        <title>Pervasive Adenine N6-methylation of Active Genes in Fungi.</title>
        <authorList>
            <consortium name="DOE Joint Genome Institute"/>
            <person name="Mondo S.J."/>
            <person name="Dannebaum R.O."/>
            <person name="Kuo R.C."/>
            <person name="Labutti K."/>
            <person name="Haridas S."/>
            <person name="Kuo A."/>
            <person name="Salamov A."/>
            <person name="Ahrendt S.R."/>
            <person name="Lipzen A."/>
            <person name="Sullivan W."/>
            <person name="Andreopoulos W.B."/>
            <person name="Clum A."/>
            <person name="Lindquist E."/>
            <person name="Daum C."/>
            <person name="Ramamoorthy G.K."/>
            <person name="Gryganskyi A."/>
            <person name="Culley D."/>
            <person name="Magnuson J.K."/>
            <person name="James T.Y."/>
            <person name="O'Malley M.A."/>
            <person name="Stajich J.E."/>
            <person name="Spatafora J.W."/>
            <person name="Visel A."/>
            <person name="Grigoriev I.V."/>
        </authorList>
    </citation>
    <scope>NUCLEOTIDE SEQUENCE [LARGE SCALE GENOMIC DNA]</scope>
    <source>
        <strain evidence="1 2">S4</strain>
    </source>
</reference>
<dbReference type="InterPro" id="IPR032675">
    <property type="entry name" value="LRR_dom_sf"/>
</dbReference>
<organism evidence="1 2">
    <name type="scientific">Anaeromyces robustus</name>
    <dbReference type="NCBI Taxonomy" id="1754192"/>
    <lineage>
        <taxon>Eukaryota</taxon>
        <taxon>Fungi</taxon>
        <taxon>Fungi incertae sedis</taxon>
        <taxon>Chytridiomycota</taxon>
        <taxon>Chytridiomycota incertae sedis</taxon>
        <taxon>Neocallimastigomycetes</taxon>
        <taxon>Neocallimastigales</taxon>
        <taxon>Neocallimastigaceae</taxon>
        <taxon>Anaeromyces</taxon>
    </lineage>
</organism>
<proteinExistence type="predicted"/>
<protein>
    <recommendedName>
        <fullName evidence="3">L domain-like protein</fullName>
    </recommendedName>
</protein>
<dbReference type="SUPFAM" id="SSF52047">
    <property type="entry name" value="RNI-like"/>
    <property type="match status" value="1"/>
</dbReference>
<gene>
    <name evidence="1" type="ORF">BCR32DRAFT_242224</name>
</gene>
<dbReference type="EMBL" id="MCFG01000044">
    <property type="protein sequence ID" value="ORX84883.1"/>
    <property type="molecule type" value="Genomic_DNA"/>
</dbReference>
<comment type="caution">
    <text evidence="1">The sequence shown here is derived from an EMBL/GenBank/DDBJ whole genome shotgun (WGS) entry which is preliminary data.</text>
</comment>
<dbReference type="Proteomes" id="UP000193944">
    <property type="component" value="Unassembled WGS sequence"/>
</dbReference>
<evidence type="ECO:0008006" key="3">
    <source>
        <dbReference type="Google" id="ProtNLM"/>
    </source>
</evidence>
<dbReference type="OrthoDB" id="10627763at2759"/>
<name>A0A1Y1XGM7_9FUNG</name>
<keyword evidence="2" id="KW-1185">Reference proteome</keyword>